<reference evidence="2" key="1">
    <citation type="submission" date="2021-12" db="EMBL/GenBank/DDBJ databases">
        <title>Black yeast isolated from Biological Soil Crust.</title>
        <authorList>
            <person name="Kurbessoian T."/>
        </authorList>
    </citation>
    <scope>NUCLEOTIDE SEQUENCE</scope>
    <source>
        <strain evidence="2">CCFEE 5208</strain>
    </source>
</reference>
<proteinExistence type="predicted"/>
<evidence type="ECO:0000313" key="2">
    <source>
        <dbReference type="EMBL" id="KAK0302613.1"/>
    </source>
</evidence>
<dbReference type="EMBL" id="JASUXU010000178">
    <property type="protein sequence ID" value="KAK0302613.1"/>
    <property type="molecule type" value="Genomic_DNA"/>
</dbReference>
<feature type="compositionally biased region" description="Polar residues" evidence="1">
    <location>
        <begin position="104"/>
        <end position="114"/>
    </location>
</feature>
<gene>
    <name evidence="2" type="ORF">LTR82_017812</name>
</gene>
<feature type="region of interest" description="Disordered" evidence="1">
    <location>
        <begin position="94"/>
        <end position="130"/>
    </location>
</feature>
<feature type="compositionally biased region" description="Basic residues" evidence="1">
    <location>
        <begin position="239"/>
        <end position="249"/>
    </location>
</feature>
<evidence type="ECO:0000313" key="3">
    <source>
        <dbReference type="Proteomes" id="UP001168146"/>
    </source>
</evidence>
<feature type="compositionally biased region" description="Basic and acidic residues" evidence="1">
    <location>
        <begin position="119"/>
        <end position="130"/>
    </location>
</feature>
<comment type="caution">
    <text evidence="2">The sequence shown here is derived from an EMBL/GenBank/DDBJ whole genome shotgun (WGS) entry which is preliminary data.</text>
</comment>
<accession>A0AAN6F512</accession>
<evidence type="ECO:0000256" key="1">
    <source>
        <dbReference type="SAM" id="MobiDB-lite"/>
    </source>
</evidence>
<protein>
    <submittedName>
        <fullName evidence="2">Uncharacterized protein</fullName>
    </submittedName>
</protein>
<sequence length="526" mass="60628">MGELAAISQFTVGQSGMMLRLEAVKSEIDQQQFQPLQPYQEVASIKHHCRPWQQMLMFFIRTQRPHDWSSPAYQFNRRQTTAFEKLIEVAGEPLQFESEEAGDSTMSSIEGNSSDNEDDGNHDRLPDHRPQMKPIHQACLTFCIESLNQTIHNKEYDMAMVCATADLGVHAQHGFRAPESYPPILSLIVKIARFTIIQQAEEVARPGEPDGRYSLGGGPMHFEHGSDSGYESEEQSPTRSHRAQHRPARVQHATSFQWVRDMVWGFMARGTASPMQWLLDLRTYLLKIHYNTTAIGHVDWRDKYALGYKDIRFTMDQFCGIVHQLIHDTHQALLEDIVFVSKAEEVPAIPWHQLYDDPSNRSMGWSWIRDQRTQLPTDGQEWLYARIQSREDLQDRFVSHDSEGGYHHERVRDFMRQVARFRALMLVLMHITGGQPARGPEILSCRHHNTAAGRHHNVVIEDGQVVFVTKYHKSVQISGDVKIIHRYLPRGWGTLPFIEPIEALAWQQAAMSDFMWPADLEGRKWT</sequence>
<feature type="region of interest" description="Disordered" evidence="1">
    <location>
        <begin position="224"/>
        <end position="249"/>
    </location>
</feature>
<dbReference type="AlphaFoldDB" id="A0AAN6F512"/>
<name>A0AAN6F512_9PEZI</name>
<organism evidence="2 3">
    <name type="scientific">Friedmanniomyces endolithicus</name>
    <dbReference type="NCBI Taxonomy" id="329885"/>
    <lineage>
        <taxon>Eukaryota</taxon>
        <taxon>Fungi</taxon>
        <taxon>Dikarya</taxon>
        <taxon>Ascomycota</taxon>
        <taxon>Pezizomycotina</taxon>
        <taxon>Dothideomycetes</taxon>
        <taxon>Dothideomycetidae</taxon>
        <taxon>Mycosphaerellales</taxon>
        <taxon>Teratosphaeriaceae</taxon>
        <taxon>Friedmanniomyces</taxon>
    </lineage>
</organism>
<dbReference type="Proteomes" id="UP001168146">
    <property type="component" value="Unassembled WGS sequence"/>
</dbReference>